<comment type="caution">
    <text evidence="2">The sequence shown here is derived from an EMBL/GenBank/DDBJ whole genome shotgun (WGS) entry which is preliminary data.</text>
</comment>
<accession>A0A1G2PMX3</accession>
<dbReference type="NCBIfam" id="NF047752">
    <property type="entry name" value="MntA_antitoxin"/>
    <property type="match status" value="1"/>
</dbReference>
<proteinExistence type="predicted"/>
<name>A0A1G2PMX3_9BACT</name>
<dbReference type="InterPro" id="IPR052930">
    <property type="entry name" value="TA_antitoxin_MntA"/>
</dbReference>
<gene>
    <name evidence="2" type="ORF">A2W59_02320</name>
</gene>
<dbReference type="PANTHER" id="PTHR43852">
    <property type="entry name" value="NUCLEOTIDYLTRANSFERASE"/>
    <property type="match status" value="1"/>
</dbReference>
<organism evidence="2 3">
    <name type="scientific">Candidatus Terrybacteria bacterium RIFCSPHIGHO2_02_41_19</name>
    <dbReference type="NCBI Taxonomy" id="1802364"/>
    <lineage>
        <taxon>Bacteria</taxon>
        <taxon>Candidatus Terryibacteriota</taxon>
    </lineage>
</organism>
<evidence type="ECO:0000259" key="1">
    <source>
        <dbReference type="Pfam" id="PF18765"/>
    </source>
</evidence>
<dbReference type="EMBL" id="MHSU01000039">
    <property type="protein sequence ID" value="OHA48981.1"/>
    <property type="molecule type" value="Genomic_DNA"/>
</dbReference>
<reference evidence="2 3" key="1">
    <citation type="journal article" date="2016" name="Nat. Commun.">
        <title>Thousands of microbial genomes shed light on interconnected biogeochemical processes in an aquifer system.</title>
        <authorList>
            <person name="Anantharaman K."/>
            <person name="Brown C.T."/>
            <person name="Hug L.A."/>
            <person name="Sharon I."/>
            <person name="Castelle C.J."/>
            <person name="Probst A.J."/>
            <person name="Thomas B.C."/>
            <person name="Singh A."/>
            <person name="Wilkins M.J."/>
            <person name="Karaoz U."/>
            <person name="Brodie E.L."/>
            <person name="Williams K.H."/>
            <person name="Hubbard S.S."/>
            <person name="Banfield J.F."/>
        </authorList>
    </citation>
    <scope>NUCLEOTIDE SEQUENCE [LARGE SCALE GENOMIC DNA]</scope>
</reference>
<dbReference type="InterPro" id="IPR043519">
    <property type="entry name" value="NT_sf"/>
</dbReference>
<dbReference type="Gene3D" id="3.30.460.10">
    <property type="entry name" value="Beta Polymerase, domain 2"/>
    <property type="match status" value="1"/>
</dbReference>
<feature type="domain" description="Polymerase beta nucleotidyltransferase" evidence="1">
    <location>
        <begin position="10"/>
        <end position="102"/>
    </location>
</feature>
<dbReference type="AlphaFoldDB" id="A0A1G2PMX3"/>
<sequence>MIDAEKIKPQVKNLAEKYGLSLLMLFGSQVTGKTHKESDFDIAYLADKKLSFEDGGRIIIEIAKIIGARDERLVNLCNIKESGALLLKEIFDRHQVLFCADRNVYDSYKIFSVKNFIESRPLFDLRDFLIKKYFASHAQ</sequence>
<evidence type="ECO:0000313" key="2">
    <source>
        <dbReference type="EMBL" id="OHA48981.1"/>
    </source>
</evidence>
<evidence type="ECO:0000313" key="3">
    <source>
        <dbReference type="Proteomes" id="UP000178646"/>
    </source>
</evidence>
<dbReference type="Proteomes" id="UP000178646">
    <property type="component" value="Unassembled WGS sequence"/>
</dbReference>
<protein>
    <recommendedName>
        <fullName evidence="1">Polymerase beta nucleotidyltransferase domain-containing protein</fullName>
    </recommendedName>
</protein>
<dbReference type="CDD" id="cd05403">
    <property type="entry name" value="NT_KNTase_like"/>
    <property type="match status" value="1"/>
</dbReference>
<dbReference type="PANTHER" id="PTHR43852:SF3">
    <property type="entry name" value="NUCLEOTIDYLTRANSFERASE"/>
    <property type="match status" value="1"/>
</dbReference>
<dbReference type="SUPFAM" id="SSF81301">
    <property type="entry name" value="Nucleotidyltransferase"/>
    <property type="match status" value="1"/>
</dbReference>
<dbReference type="InterPro" id="IPR041633">
    <property type="entry name" value="Polbeta"/>
</dbReference>
<dbReference type="Pfam" id="PF18765">
    <property type="entry name" value="Polbeta"/>
    <property type="match status" value="1"/>
</dbReference>